<feature type="transmembrane region" description="Helical" evidence="9">
    <location>
        <begin position="43"/>
        <end position="63"/>
    </location>
</feature>
<dbReference type="Pfam" id="PF12822">
    <property type="entry name" value="ECF_trnsprt"/>
    <property type="match status" value="1"/>
</dbReference>
<dbReference type="STRING" id="46224.B4102_2570"/>
<evidence type="ECO:0000313" key="10">
    <source>
        <dbReference type="EMBL" id="KYD09304.1"/>
    </source>
</evidence>
<evidence type="ECO:0000256" key="4">
    <source>
        <dbReference type="ARBA" id="ARBA00022475"/>
    </source>
</evidence>
<name>A0A150LAJ8_9BACI</name>
<organism evidence="10 11">
    <name type="scientific">Heyndrickxia sporothermodurans</name>
    <dbReference type="NCBI Taxonomy" id="46224"/>
    <lineage>
        <taxon>Bacteria</taxon>
        <taxon>Bacillati</taxon>
        <taxon>Bacillota</taxon>
        <taxon>Bacilli</taxon>
        <taxon>Bacillales</taxon>
        <taxon>Bacillaceae</taxon>
        <taxon>Heyndrickxia</taxon>
    </lineage>
</organism>
<keyword evidence="7 8" id="KW-0472">Membrane</keyword>
<proteinExistence type="inferred from homology"/>
<dbReference type="PANTHER" id="PTHR38438:SF1">
    <property type="entry name" value="RIBOFLAVIN TRANSPORTER RIBU"/>
    <property type="match status" value="1"/>
</dbReference>
<feature type="transmembrane region" description="Helical" evidence="9">
    <location>
        <begin position="12"/>
        <end position="36"/>
    </location>
</feature>
<evidence type="ECO:0000256" key="3">
    <source>
        <dbReference type="ARBA" id="ARBA00022448"/>
    </source>
</evidence>
<dbReference type="PANTHER" id="PTHR38438">
    <property type="entry name" value="RIBOFLAVIN TRANSPORTER RIBU"/>
    <property type="match status" value="1"/>
</dbReference>
<keyword evidence="5 9" id="KW-0812">Transmembrane</keyword>
<comment type="subcellular location">
    <subcellularLocation>
        <location evidence="1">Cell membrane</location>
        <topology evidence="1">Multi-pass membrane protein</topology>
    </subcellularLocation>
</comment>
<evidence type="ECO:0000313" key="11">
    <source>
        <dbReference type="Proteomes" id="UP000075666"/>
    </source>
</evidence>
<dbReference type="Gene3D" id="1.10.1760.20">
    <property type="match status" value="1"/>
</dbReference>
<dbReference type="OrthoDB" id="9809216at2"/>
<sequence>MRKLRLKEFVGVAMLSSVAYVLMFIKFPVLPVYSYLTVDFSDIPALIAALIFGPVGAIIVEVIKNLLDYLTHISDVGIPIGNVANLIAGLLFVLPTYFVYNRMKTKIGMTFALIIGTIIMAVLMSVLNYIVILPAYLALMHFDVGNVKDYIVAGILPFNLIKGALVTIIFMLIFVKMQKWINKQAQINNI</sequence>
<dbReference type="RefSeq" id="WP_066228747.1">
    <property type="nucleotide sequence ID" value="NZ_JARMRW010000022.1"/>
</dbReference>
<protein>
    <recommendedName>
        <fullName evidence="8">Riboflavin transporter</fullName>
    </recommendedName>
</protein>
<dbReference type="AlphaFoldDB" id="A0A150LAJ8"/>
<comment type="function">
    <text evidence="8">Probably a riboflavin-binding protein that interacts with the energy-coupling factor (ECF) ABC-transporter complex.</text>
</comment>
<evidence type="ECO:0000256" key="7">
    <source>
        <dbReference type="ARBA" id="ARBA00023136"/>
    </source>
</evidence>
<evidence type="ECO:0000256" key="6">
    <source>
        <dbReference type="ARBA" id="ARBA00022989"/>
    </source>
</evidence>
<evidence type="ECO:0000256" key="5">
    <source>
        <dbReference type="ARBA" id="ARBA00022692"/>
    </source>
</evidence>
<evidence type="ECO:0000256" key="2">
    <source>
        <dbReference type="ARBA" id="ARBA00005540"/>
    </source>
</evidence>
<dbReference type="GO" id="GO:0005886">
    <property type="term" value="C:plasma membrane"/>
    <property type="evidence" value="ECO:0007669"/>
    <property type="project" value="UniProtKB-SubCell"/>
</dbReference>
<comment type="caution">
    <text evidence="10">The sequence shown here is derived from an EMBL/GenBank/DDBJ whole genome shotgun (WGS) entry which is preliminary data.</text>
</comment>
<keyword evidence="6 9" id="KW-1133">Transmembrane helix</keyword>
<evidence type="ECO:0000256" key="9">
    <source>
        <dbReference type="SAM" id="Phobius"/>
    </source>
</evidence>
<keyword evidence="4 8" id="KW-1003">Cell membrane</keyword>
<reference evidence="10 11" key="1">
    <citation type="submission" date="2016-01" db="EMBL/GenBank/DDBJ databases">
        <title>Genome Sequences of Twelve Sporeforming Bacillus Species Isolated from Foods.</title>
        <authorList>
            <person name="Berendsen E.M."/>
            <person name="Wells-Bennik M.H."/>
            <person name="Krawcyk A.O."/>
            <person name="De Jong A."/>
            <person name="Holsappel S."/>
            <person name="Eijlander R.T."/>
            <person name="Kuipers O.P."/>
        </authorList>
    </citation>
    <scope>NUCLEOTIDE SEQUENCE [LARGE SCALE GENOMIC DNA]</scope>
    <source>
        <strain evidence="10 11">B4102</strain>
    </source>
</reference>
<dbReference type="PIRSF" id="PIRSF037778">
    <property type="entry name" value="UCP037778_transp_RibU"/>
    <property type="match status" value="1"/>
</dbReference>
<evidence type="ECO:0000256" key="1">
    <source>
        <dbReference type="ARBA" id="ARBA00004651"/>
    </source>
</evidence>
<dbReference type="GO" id="GO:0032217">
    <property type="term" value="F:riboflavin transmembrane transporter activity"/>
    <property type="evidence" value="ECO:0007669"/>
    <property type="project" value="UniProtKB-UniRule"/>
</dbReference>
<keyword evidence="3 8" id="KW-0813">Transport</keyword>
<evidence type="ECO:0000256" key="8">
    <source>
        <dbReference type="PIRNR" id="PIRNR037778"/>
    </source>
</evidence>
<feature type="transmembrane region" description="Helical" evidence="9">
    <location>
        <begin position="112"/>
        <end position="138"/>
    </location>
</feature>
<accession>A0A150LAJ8</accession>
<feature type="transmembrane region" description="Helical" evidence="9">
    <location>
        <begin position="150"/>
        <end position="175"/>
    </location>
</feature>
<comment type="similarity">
    <text evidence="2 8">Belongs to the prokaryotic riboflavin transporter (P-RFT) (TC 2.A.87) family.</text>
</comment>
<gene>
    <name evidence="10" type="ORF">B4102_2570</name>
</gene>
<dbReference type="Proteomes" id="UP000075666">
    <property type="component" value="Unassembled WGS sequence"/>
</dbReference>
<feature type="transmembrane region" description="Helical" evidence="9">
    <location>
        <begin position="83"/>
        <end position="100"/>
    </location>
</feature>
<keyword evidence="11" id="KW-1185">Reference proteome</keyword>
<dbReference type="InterPro" id="IPR025720">
    <property type="entry name" value="RibU"/>
</dbReference>
<dbReference type="InterPro" id="IPR024529">
    <property type="entry name" value="ECF_trnsprt_substrate-spec"/>
</dbReference>
<dbReference type="PATRIC" id="fig|46224.3.peg.1749"/>
<dbReference type="EMBL" id="LQYN01000025">
    <property type="protein sequence ID" value="KYD09304.1"/>
    <property type="molecule type" value="Genomic_DNA"/>
</dbReference>